<accession>R7S519</accession>
<reference evidence="2" key="1">
    <citation type="journal article" date="2012" name="Science">
        <title>The Paleozoic origin of enzymatic lignin decomposition reconstructed from 31 fungal genomes.</title>
        <authorList>
            <person name="Floudas D."/>
            <person name="Binder M."/>
            <person name="Riley R."/>
            <person name="Barry K."/>
            <person name="Blanchette R.A."/>
            <person name="Henrissat B."/>
            <person name="Martinez A.T."/>
            <person name="Otillar R."/>
            <person name="Spatafora J.W."/>
            <person name="Yadav J.S."/>
            <person name="Aerts A."/>
            <person name="Benoit I."/>
            <person name="Boyd A."/>
            <person name="Carlson A."/>
            <person name="Copeland A."/>
            <person name="Coutinho P.M."/>
            <person name="de Vries R.P."/>
            <person name="Ferreira P."/>
            <person name="Findley K."/>
            <person name="Foster B."/>
            <person name="Gaskell J."/>
            <person name="Glotzer D."/>
            <person name="Gorecki P."/>
            <person name="Heitman J."/>
            <person name="Hesse C."/>
            <person name="Hori C."/>
            <person name="Igarashi K."/>
            <person name="Jurgens J.A."/>
            <person name="Kallen N."/>
            <person name="Kersten P."/>
            <person name="Kohler A."/>
            <person name="Kuees U."/>
            <person name="Kumar T.K.A."/>
            <person name="Kuo A."/>
            <person name="LaButti K."/>
            <person name="Larrondo L.F."/>
            <person name="Lindquist E."/>
            <person name="Ling A."/>
            <person name="Lombard V."/>
            <person name="Lucas S."/>
            <person name="Lundell T."/>
            <person name="Martin R."/>
            <person name="McLaughlin D.J."/>
            <person name="Morgenstern I."/>
            <person name="Morin E."/>
            <person name="Murat C."/>
            <person name="Nagy L.G."/>
            <person name="Nolan M."/>
            <person name="Ohm R.A."/>
            <person name="Patyshakuliyeva A."/>
            <person name="Rokas A."/>
            <person name="Ruiz-Duenas F.J."/>
            <person name="Sabat G."/>
            <person name="Salamov A."/>
            <person name="Samejima M."/>
            <person name="Schmutz J."/>
            <person name="Slot J.C."/>
            <person name="St John F."/>
            <person name="Stenlid J."/>
            <person name="Sun H."/>
            <person name="Sun S."/>
            <person name="Syed K."/>
            <person name="Tsang A."/>
            <person name="Wiebenga A."/>
            <person name="Young D."/>
            <person name="Pisabarro A."/>
            <person name="Eastwood D.C."/>
            <person name="Martin F."/>
            <person name="Cullen D."/>
            <person name="Grigoriev I.V."/>
            <person name="Hibbett D.S."/>
        </authorList>
    </citation>
    <scope>NUCLEOTIDE SEQUENCE [LARGE SCALE GENOMIC DNA]</scope>
    <source>
        <strain evidence="2">HHB-11173 SS5</strain>
    </source>
</reference>
<evidence type="ECO:0000313" key="2">
    <source>
        <dbReference type="Proteomes" id="UP000054196"/>
    </source>
</evidence>
<dbReference type="AlphaFoldDB" id="R7S519"/>
<keyword evidence="2" id="KW-1185">Reference proteome</keyword>
<evidence type="ECO:0000313" key="1">
    <source>
        <dbReference type="EMBL" id="EIN04391.1"/>
    </source>
</evidence>
<dbReference type="OrthoDB" id="3070431at2759"/>
<proteinExistence type="predicted"/>
<dbReference type="EMBL" id="JH687555">
    <property type="protein sequence ID" value="EIN04391.1"/>
    <property type="molecule type" value="Genomic_DNA"/>
</dbReference>
<dbReference type="RefSeq" id="XP_007388534.1">
    <property type="nucleotide sequence ID" value="XM_007388472.1"/>
</dbReference>
<organism evidence="1 2">
    <name type="scientific">Punctularia strigosozonata (strain HHB-11173)</name>
    <name type="common">White-rot fungus</name>
    <dbReference type="NCBI Taxonomy" id="741275"/>
    <lineage>
        <taxon>Eukaryota</taxon>
        <taxon>Fungi</taxon>
        <taxon>Dikarya</taxon>
        <taxon>Basidiomycota</taxon>
        <taxon>Agaricomycotina</taxon>
        <taxon>Agaricomycetes</taxon>
        <taxon>Corticiales</taxon>
        <taxon>Punctulariaceae</taxon>
        <taxon>Punctularia</taxon>
    </lineage>
</organism>
<sequence length="503" mass="56724">MTDHTSEHCLDRPTHTRPLSLDLQIVQQPAQRRHIEDPVPENLFLSHVASEVGLPPSIPTSSLAPNNPPLIRPNIDKVTRSQLKDFFIFVDVHAPFASRPDTMALHGVNALVVARAMMEIMVWDIEGQPEGFAPTDATAVPPATTPKLTKYTLSNRSDFFSQFSADYHVGEGFGRGPQLEVFLAGVEDFTSPDHGLFGIREQWRMPLFGAVSTIPAPKRERRWNTFGTFLAVHIIQLRHRPPYISPLLVLACLHGVGGFDFIDIHPHYLEYFHPGDWPRLKEWFDLGEDLSSFRLALANPRSYVGQLLLEFDMQGSQFSDDVEDEDATRAIWRNLGRSILTHVLFQCVDLWNHPSFVSFKAGFNFPFSTDVDPKQGLLDDEYFKHKHDGLLRSRLFLTSMLGTPNIPTDPNWKIKINMSSGLIRSQEQAGEMFIRRDDSPPLICWHACSLEIDVSVNSWLLNALLQDAFQDPSTITDFDIWMHSQVWSGAGAALGTVTSFSQA</sequence>
<dbReference type="GeneID" id="18882906"/>
<gene>
    <name evidence="1" type="ORF">PUNSTDRAFT_47620</name>
</gene>
<dbReference type="KEGG" id="psq:PUNSTDRAFT_47620"/>
<dbReference type="Proteomes" id="UP000054196">
    <property type="component" value="Unassembled WGS sequence"/>
</dbReference>
<name>R7S519_PUNST</name>
<dbReference type="HOGENOM" id="CLU_541983_0_0_1"/>
<protein>
    <submittedName>
        <fullName evidence="1">Uncharacterized protein</fullName>
    </submittedName>
</protein>